<evidence type="ECO:0000256" key="2">
    <source>
        <dbReference type="ARBA" id="ARBA00022771"/>
    </source>
</evidence>
<dbReference type="SUPFAM" id="SSF109635">
    <property type="entry name" value="DnaK suppressor protein DksA, alpha-hairpin domain"/>
    <property type="match status" value="1"/>
</dbReference>
<dbReference type="Pfam" id="PF01258">
    <property type="entry name" value="zf-dskA_traR"/>
    <property type="match status" value="1"/>
</dbReference>
<evidence type="ECO:0000313" key="6">
    <source>
        <dbReference type="EMBL" id="PIR88928.1"/>
    </source>
</evidence>
<evidence type="ECO:0000256" key="3">
    <source>
        <dbReference type="ARBA" id="ARBA00022833"/>
    </source>
</evidence>
<keyword evidence="3" id="KW-0862">Zinc</keyword>
<proteinExistence type="predicted"/>
<gene>
    <name evidence="6" type="ORF">COU07_03460</name>
</gene>
<dbReference type="Proteomes" id="UP000231157">
    <property type="component" value="Unassembled WGS sequence"/>
</dbReference>
<dbReference type="InterPro" id="IPR037187">
    <property type="entry name" value="DnaK_N"/>
</dbReference>
<evidence type="ECO:0000259" key="5">
    <source>
        <dbReference type="Pfam" id="PF01258"/>
    </source>
</evidence>
<feature type="domain" description="Zinc finger DksA/TraR C4-type" evidence="5">
    <location>
        <begin position="78"/>
        <end position="109"/>
    </location>
</feature>
<dbReference type="EMBL" id="PFAZ01000009">
    <property type="protein sequence ID" value="PIR88928.1"/>
    <property type="molecule type" value="Genomic_DNA"/>
</dbReference>
<accession>A0A2H0UR89</accession>
<comment type="caution">
    <text evidence="6">The sequence shown here is derived from an EMBL/GenBank/DDBJ whole genome shotgun (WGS) entry which is preliminary data.</text>
</comment>
<dbReference type="AlphaFoldDB" id="A0A2H0UR89"/>
<evidence type="ECO:0000313" key="7">
    <source>
        <dbReference type="Proteomes" id="UP000231157"/>
    </source>
</evidence>
<keyword evidence="2" id="KW-0863">Zinc-finger</keyword>
<reference evidence="7" key="1">
    <citation type="submission" date="2017-09" db="EMBL/GenBank/DDBJ databases">
        <title>Depth-based differentiation of microbial function through sediment-hosted aquifers and enrichment of novel symbionts in the deep terrestrial subsurface.</title>
        <authorList>
            <person name="Probst A.J."/>
            <person name="Ladd B."/>
            <person name="Jarett J.K."/>
            <person name="Geller-Mcgrath D.E."/>
            <person name="Sieber C.M.K."/>
            <person name="Emerson J.B."/>
            <person name="Anantharaman K."/>
            <person name="Thomas B.C."/>
            <person name="Malmstrom R."/>
            <person name="Stieglmeier M."/>
            <person name="Klingl A."/>
            <person name="Woyke T."/>
            <person name="Ryan C.M."/>
            <person name="Banfield J.F."/>
        </authorList>
    </citation>
    <scope>NUCLEOTIDE SEQUENCE [LARGE SCALE GENOMIC DNA]</scope>
</reference>
<organism evidence="6 7">
    <name type="scientific">Candidatus Harrisonbacteria bacterium CG10_big_fil_rev_8_21_14_0_10_40_38</name>
    <dbReference type="NCBI Taxonomy" id="1974583"/>
    <lineage>
        <taxon>Bacteria</taxon>
        <taxon>Candidatus Harrisoniibacteriota</taxon>
    </lineage>
</organism>
<dbReference type="PANTHER" id="PTHR33823">
    <property type="entry name" value="RNA POLYMERASE-BINDING TRANSCRIPTION FACTOR DKSA-RELATED"/>
    <property type="match status" value="1"/>
</dbReference>
<dbReference type="Gene3D" id="1.20.120.910">
    <property type="entry name" value="DksA, coiled-coil domain"/>
    <property type="match status" value="1"/>
</dbReference>
<keyword evidence="1" id="KW-0479">Metal-binding</keyword>
<evidence type="ECO:0000256" key="4">
    <source>
        <dbReference type="PROSITE-ProRule" id="PRU00510"/>
    </source>
</evidence>
<dbReference type="GO" id="GO:0008270">
    <property type="term" value="F:zinc ion binding"/>
    <property type="evidence" value="ECO:0007669"/>
    <property type="project" value="UniProtKB-KW"/>
</dbReference>
<protein>
    <recommendedName>
        <fullName evidence="5">Zinc finger DksA/TraR C4-type domain-containing protein</fullName>
    </recommendedName>
</protein>
<name>A0A2H0UR89_9BACT</name>
<dbReference type="PROSITE" id="PS51128">
    <property type="entry name" value="ZF_DKSA_2"/>
    <property type="match status" value="1"/>
</dbReference>
<evidence type="ECO:0000256" key="1">
    <source>
        <dbReference type="ARBA" id="ARBA00022723"/>
    </source>
</evidence>
<sequence>MFDDKQISFYKERLESKMKDLKEQIESLKTVPDFGSDVDHFEEEAEEAEAFSGNLGVSSALNERLLNIQRALDKIDAGTYGKCEECGGEIEKEVLDVDPESRLCRECKLKAN</sequence>
<feature type="zinc finger region" description="dksA C4-type" evidence="4">
    <location>
        <begin position="83"/>
        <end position="107"/>
    </location>
</feature>
<dbReference type="InterPro" id="IPR000962">
    <property type="entry name" value="Znf_DskA_TraR"/>
</dbReference>